<evidence type="ECO:0000256" key="7">
    <source>
        <dbReference type="ARBA" id="ARBA00023065"/>
    </source>
</evidence>
<keyword evidence="4 11" id="KW-0812">Transmembrane</keyword>
<organism evidence="14 15">
    <name type="scientific">Clytia hemisphaerica</name>
    <dbReference type="NCBI Taxonomy" id="252671"/>
    <lineage>
        <taxon>Eukaryota</taxon>
        <taxon>Metazoa</taxon>
        <taxon>Cnidaria</taxon>
        <taxon>Hydrozoa</taxon>
        <taxon>Hydroidolina</taxon>
        <taxon>Leptothecata</taxon>
        <taxon>Obeliida</taxon>
        <taxon>Clytiidae</taxon>
        <taxon>Clytia</taxon>
    </lineage>
</organism>
<evidence type="ECO:0000256" key="11">
    <source>
        <dbReference type="RuleBase" id="RU000679"/>
    </source>
</evidence>
<evidence type="ECO:0000256" key="2">
    <source>
        <dbReference type="ARBA" id="ARBA00022448"/>
    </source>
</evidence>
<reference evidence="14" key="1">
    <citation type="submission" date="2021-01" db="UniProtKB">
        <authorList>
            <consortium name="EnsemblMetazoa"/>
        </authorList>
    </citation>
    <scope>IDENTIFICATION</scope>
</reference>
<keyword evidence="5 13" id="KW-1133">Transmembrane helix</keyword>
<feature type="region of interest" description="Disordered" evidence="12">
    <location>
        <begin position="1"/>
        <end position="21"/>
    </location>
</feature>
<dbReference type="EnsemblMetazoa" id="CLYHEMT011255.1">
    <property type="protein sequence ID" value="CLYHEMP011255.1"/>
    <property type="gene ID" value="CLYHEMG011255"/>
</dbReference>
<evidence type="ECO:0000313" key="15">
    <source>
        <dbReference type="Proteomes" id="UP000594262"/>
    </source>
</evidence>
<dbReference type="RefSeq" id="XP_066916576.1">
    <property type="nucleotide sequence ID" value="XM_067060475.1"/>
</dbReference>
<dbReference type="Gene3D" id="1.10.287.770">
    <property type="entry name" value="YojJ-like"/>
    <property type="match status" value="1"/>
</dbReference>
<dbReference type="PANTHER" id="PTHR11690">
    <property type="entry name" value="AMILORIDE-SENSITIVE SODIUM CHANNEL-RELATED"/>
    <property type="match status" value="1"/>
</dbReference>
<name>A0A7M5VGX6_9CNID</name>
<keyword evidence="10 11" id="KW-0407">Ion channel</keyword>
<feature type="transmembrane region" description="Helical" evidence="13">
    <location>
        <begin position="54"/>
        <end position="75"/>
    </location>
</feature>
<sequence length="531" mass="60917">MTKDDICSCGNTKQPTQSPDPLLKTQSELVEEFYSGVTLHGFRFLFEGRWIRRLIWFIICFAVFGFSIYLTYGLFSEFLDRKTSVAISRSYTEQALDFPSVSICPLNVQSKAKMKNLSIDYTIDEFIIMKDKLLFGHDLNPELNITVDQFVNDLEAAGVNNLLDFMKMYQLDFDEIASTDVLAEYLVGGSVCSIYGQDCEDSMFTERIWRHKRCLQFNSFMPGGEPFTARKESDYFTGFQLELDLGGTEYYQSPSAHNGVLLIIENYGNVDDYVPINEIVTVMPGTQMYVKLTENEITMLPSPYATDCREVDFKFVDPKTRYTQGICVIDCIIAHVYEKCGCLGEDYHRILNIPGAKFCKLEEVACYNGERKDALDGVIFKECYKSCPNECTRKSYTVQKSSVKIGTTDVYEYVRPLVKEFKNRTLREIEDYFQNNIMGIHISFFDNVVVSEEMSPAVEWTNLISTMGGAIGLGLGFSFITGFEFLFFIFDLIKLAWQRRQQEQKIEQKPDQGNEEKEKVKHDALIMKALV</sequence>
<dbReference type="InterPro" id="IPR001873">
    <property type="entry name" value="ENaC"/>
</dbReference>
<accession>A0A7M5VGX6</accession>
<dbReference type="Proteomes" id="UP000594262">
    <property type="component" value="Unplaced"/>
</dbReference>
<evidence type="ECO:0000256" key="10">
    <source>
        <dbReference type="ARBA" id="ARBA00023303"/>
    </source>
</evidence>
<evidence type="ECO:0000256" key="6">
    <source>
        <dbReference type="ARBA" id="ARBA00023053"/>
    </source>
</evidence>
<dbReference type="PRINTS" id="PR01078">
    <property type="entry name" value="AMINACHANNEL"/>
</dbReference>
<proteinExistence type="inferred from homology"/>
<dbReference type="AlphaFoldDB" id="A0A7M5VGX6"/>
<protein>
    <submittedName>
        <fullName evidence="14">Uncharacterized protein</fullName>
    </submittedName>
</protein>
<dbReference type="Pfam" id="PF00858">
    <property type="entry name" value="ASC"/>
    <property type="match status" value="1"/>
</dbReference>
<evidence type="ECO:0000313" key="14">
    <source>
        <dbReference type="EnsemblMetazoa" id="CLYHEMP011255.1"/>
    </source>
</evidence>
<dbReference type="Gene3D" id="2.60.470.10">
    <property type="entry name" value="Acid-sensing ion channels like domains"/>
    <property type="match status" value="1"/>
</dbReference>
<dbReference type="GeneID" id="136803752"/>
<keyword evidence="8 13" id="KW-0472">Membrane</keyword>
<comment type="similarity">
    <text evidence="11">Belongs to the amiloride-sensitive sodium channel (TC 1.A.6) family.</text>
</comment>
<keyword evidence="3 11" id="KW-0894">Sodium channel</keyword>
<evidence type="ECO:0000256" key="13">
    <source>
        <dbReference type="SAM" id="Phobius"/>
    </source>
</evidence>
<keyword evidence="2 11" id="KW-0813">Transport</keyword>
<evidence type="ECO:0000256" key="8">
    <source>
        <dbReference type="ARBA" id="ARBA00023136"/>
    </source>
</evidence>
<dbReference type="OrthoDB" id="6538044at2759"/>
<evidence type="ECO:0000256" key="1">
    <source>
        <dbReference type="ARBA" id="ARBA00004141"/>
    </source>
</evidence>
<evidence type="ECO:0000256" key="9">
    <source>
        <dbReference type="ARBA" id="ARBA00023201"/>
    </source>
</evidence>
<feature type="compositionally biased region" description="Polar residues" evidence="12">
    <location>
        <begin position="9"/>
        <end position="21"/>
    </location>
</feature>
<keyword evidence="15" id="KW-1185">Reference proteome</keyword>
<keyword evidence="7 11" id="KW-0406">Ion transport</keyword>
<evidence type="ECO:0000256" key="3">
    <source>
        <dbReference type="ARBA" id="ARBA00022461"/>
    </source>
</evidence>
<feature type="transmembrane region" description="Helical" evidence="13">
    <location>
        <begin position="471"/>
        <end position="493"/>
    </location>
</feature>
<keyword evidence="6" id="KW-0915">Sodium</keyword>
<dbReference type="GO" id="GO:0015280">
    <property type="term" value="F:ligand-gated sodium channel activity"/>
    <property type="evidence" value="ECO:0007669"/>
    <property type="project" value="TreeGrafter"/>
</dbReference>
<dbReference type="GO" id="GO:0005886">
    <property type="term" value="C:plasma membrane"/>
    <property type="evidence" value="ECO:0007669"/>
    <property type="project" value="TreeGrafter"/>
</dbReference>
<keyword evidence="9 11" id="KW-0739">Sodium transport</keyword>
<evidence type="ECO:0000256" key="5">
    <source>
        <dbReference type="ARBA" id="ARBA00022989"/>
    </source>
</evidence>
<evidence type="ECO:0000256" key="4">
    <source>
        <dbReference type="ARBA" id="ARBA00022692"/>
    </source>
</evidence>
<evidence type="ECO:0000256" key="12">
    <source>
        <dbReference type="SAM" id="MobiDB-lite"/>
    </source>
</evidence>
<comment type="subcellular location">
    <subcellularLocation>
        <location evidence="1">Membrane</location>
        <topology evidence="1">Multi-pass membrane protein</topology>
    </subcellularLocation>
</comment>